<comment type="pathway">
    <text evidence="1">Purine metabolism; 7-cyano-7-deazaguanine biosynthesis.</text>
</comment>
<evidence type="ECO:0000256" key="1">
    <source>
        <dbReference type="ARBA" id="ARBA00005061"/>
    </source>
</evidence>
<evidence type="ECO:0000313" key="12">
    <source>
        <dbReference type="Proteomes" id="UP000186313"/>
    </source>
</evidence>
<keyword evidence="7" id="KW-0067">ATP-binding</keyword>
<evidence type="ECO:0000256" key="5">
    <source>
        <dbReference type="ARBA" id="ARBA00022785"/>
    </source>
</evidence>
<keyword evidence="5" id="KW-0671">Queuosine biosynthesis</keyword>
<dbReference type="GO" id="GO:0005524">
    <property type="term" value="F:ATP binding"/>
    <property type="evidence" value="ECO:0007669"/>
    <property type="project" value="UniProtKB-KW"/>
</dbReference>
<keyword evidence="3" id="KW-0479">Metal-binding</keyword>
<dbReference type="Gene3D" id="3.40.50.620">
    <property type="entry name" value="HUPs"/>
    <property type="match status" value="1"/>
</dbReference>
<evidence type="ECO:0000256" key="2">
    <source>
        <dbReference type="ARBA" id="ARBA00022598"/>
    </source>
</evidence>
<dbReference type="AlphaFoldDB" id="A0A1Q9HP67"/>
<evidence type="ECO:0000256" key="7">
    <source>
        <dbReference type="ARBA" id="ARBA00022840"/>
    </source>
</evidence>
<dbReference type="EMBL" id="MJMJ01000002">
    <property type="protein sequence ID" value="OLQ92647.1"/>
    <property type="molecule type" value="Genomic_DNA"/>
</dbReference>
<dbReference type="Pfam" id="PF06508">
    <property type="entry name" value="QueC"/>
    <property type="match status" value="1"/>
</dbReference>
<name>A0A1Q9HP67_9VIBR</name>
<comment type="similarity">
    <text evidence="8">Belongs to the QueC family.</text>
</comment>
<proteinExistence type="inferred from homology"/>
<keyword evidence="2" id="KW-0436">Ligase</keyword>
<dbReference type="PANTHER" id="PTHR42914:SF1">
    <property type="entry name" value="7-CYANO-7-DEAZAGUANINE SYNTHASE"/>
    <property type="match status" value="1"/>
</dbReference>
<evidence type="ECO:0000313" key="11">
    <source>
        <dbReference type="EMBL" id="OLQ92647.1"/>
    </source>
</evidence>
<keyword evidence="6" id="KW-0862">Zinc</keyword>
<dbReference type="SUPFAM" id="SSF52402">
    <property type="entry name" value="Adenine nucleotide alpha hydrolases-like"/>
    <property type="match status" value="1"/>
</dbReference>
<dbReference type="STRING" id="1381081.BIY22_15090"/>
<evidence type="ECO:0000256" key="3">
    <source>
        <dbReference type="ARBA" id="ARBA00022723"/>
    </source>
</evidence>
<evidence type="ECO:0000256" key="10">
    <source>
        <dbReference type="ARBA" id="ARBA00047890"/>
    </source>
</evidence>
<protein>
    <recommendedName>
        <fullName evidence="9">7-cyano-7-deazaguanine synthase</fullName>
        <ecNumber evidence="9">6.3.4.20</ecNumber>
    </recommendedName>
</protein>
<dbReference type="GO" id="GO:0008616">
    <property type="term" value="P:tRNA queuosine(34) biosynthetic process"/>
    <property type="evidence" value="ECO:0007669"/>
    <property type="project" value="UniProtKB-KW"/>
</dbReference>
<dbReference type="InterPro" id="IPR014729">
    <property type="entry name" value="Rossmann-like_a/b/a_fold"/>
</dbReference>
<comment type="catalytic activity">
    <reaction evidence="10">
        <text>7-carboxy-7-carbaguanine + NH4(+) + 2 ATP = 7-cyano-7-carbaguanine + 2 AMP + 2 diphosphate + 2 H(+)</text>
        <dbReference type="Rhea" id="RHEA:27982"/>
        <dbReference type="ChEBI" id="CHEBI:15378"/>
        <dbReference type="ChEBI" id="CHEBI:28938"/>
        <dbReference type="ChEBI" id="CHEBI:30616"/>
        <dbReference type="ChEBI" id="CHEBI:33019"/>
        <dbReference type="ChEBI" id="CHEBI:45075"/>
        <dbReference type="ChEBI" id="CHEBI:61036"/>
        <dbReference type="ChEBI" id="CHEBI:456215"/>
        <dbReference type="EC" id="6.3.4.20"/>
    </reaction>
</comment>
<evidence type="ECO:0000256" key="8">
    <source>
        <dbReference type="ARBA" id="ARBA00037993"/>
    </source>
</evidence>
<comment type="caution">
    <text evidence="11">The sequence shown here is derived from an EMBL/GenBank/DDBJ whole genome shotgun (WGS) entry which is preliminary data.</text>
</comment>
<dbReference type="Proteomes" id="UP000186313">
    <property type="component" value="Unassembled WGS sequence"/>
</dbReference>
<sequence>MSSVLLLSGGLDSIALAAWKNPEYGLTINYGQIAAEAEIKAATQVCSLLGIKHAVIDMDLSILGSGLMHGDGARSHSENAEFWPYRNQLLITIASMFALKHGCKDVLIGTVVTDQRHLDGSEKFLDYINKLVAYQEGAVSVSAPAKSLTTADLINKSKVPFEVLSWGHSCHTSNLACGQCPGCIKHSEVMLELGVER</sequence>
<evidence type="ECO:0000256" key="6">
    <source>
        <dbReference type="ARBA" id="ARBA00022833"/>
    </source>
</evidence>
<accession>A0A1Q9HP67</accession>
<evidence type="ECO:0000256" key="4">
    <source>
        <dbReference type="ARBA" id="ARBA00022741"/>
    </source>
</evidence>
<dbReference type="OrthoDB" id="1426978at2"/>
<keyword evidence="4" id="KW-0547">Nucleotide-binding</keyword>
<dbReference type="GO" id="GO:0016874">
    <property type="term" value="F:ligase activity"/>
    <property type="evidence" value="ECO:0007669"/>
    <property type="project" value="UniProtKB-KW"/>
</dbReference>
<dbReference type="RefSeq" id="WP_075706301.1">
    <property type="nucleotide sequence ID" value="NZ_MJMJ01000002.1"/>
</dbReference>
<dbReference type="EC" id="6.3.4.20" evidence="9"/>
<dbReference type="PANTHER" id="PTHR42914">
    <property type="entry name" value="7-CYANO-7-DEAZAGUANINE SYNTHASE"/>
    <property type="match status" value="1"/>
</dbReference>
<dbReference type="InterPro" id="IPR018317">
    <property type="entry name" value="QueC"/>
</dbReference>
<dbReference type="GO" id="GO:0046872">
    <property type="term" value="F:metal ion binding"/>
    <property type="evidence" value="ECO:0007669"/>
    <property type="project" value="UniProtKB-KW"/>
</dbReference>
<evidence type="ECO:0000256" key="9">
    <source>
        <dbReference type="ARBA" id="ARBA00039149"/>
    </source>
</evidence>
<gene>
    <name evidence="11" type="ORF">BIY22_15090</name>
</gene>
<reference evidence="11 12" key="1">
    <citation type="submission" date="2016-09" db="EMBL/GenBank/DDBJ databases">
        <title>Genomic Taxonomy of the Vibrionaceae.</title>
        <authorList>
            <person name="Gonzalez-Castillo A."/>
            <person name="Gomez-Gil B."/>
            <person name="Enciso-Ibarra K."/>
        </authorList>
    </citation>
    <scope>NUCLEOTIDE SEQUENCE [LARGE SCALE GENOMIC DNA]</scope>
    <source>
        <strain evidence="11 12">CAIM 703</strain>
    </source>
</reference>
<organism evidence="11 12">
    <name type="scientific">Vibrio panuliri</name>
    <dbReference type="NCBI Taxonomy" id="1381081"/>
    <lineage>
        <taxon>Bacteria</taxon>
        <taxon>Pseudomonadati</taxon>
        <taxon>Pseudomonadota</taxon>
        <taxon>Gammaproteobacteria</taxon>
        <taxon>Vibrionales</taxon>
        <taxon>Vibrionaceae</taxon>
        <taxon>Vibrio</taxon>
    </lineage>
</organism>